<protein>
    <submittedName>
        <fullName evidence="3">Ferrous iron transport protein A</fullName>
    </submittedName>
</protein>
<keyword evidence="1" id="KW-0408">Iron</keyword>
<name>A0A832ZZ64_9EURY</name>
<dbReference type="AlphaFoldDB" id="A0A832ZZ64"/>
<dbReference type="GO" id="GO:0046914">
    <property type="term" value="F:transition metal ion binding"/>
    <property type="evidence" value="ECO:0007669"/>
    <property type="project" value="InterPro"/>
</dbReference>
<dbReference type="SMART" id="SM00899">
    <property type="entry name" value="FeoA"/>
    <property type="match status" value="1"/>
</dbReference>
<evidence type="ECO:0000313" key="3">
    <source>
        <dbReference type="EMBL" id="HIQ32836.1"/>
    </source>
</evidence>
<dbReference type="InterPro" id="IPR007167">
    <property type="entry name" value="Fe-transptr_FeoA-like"/>
</dbReference>
<dbReference type="Gene3D" id="2.30.30.90">
    <property type="match status" value="1"/>
</dbReference>
<organism evidence="3 4">
    <name type="scientific">Methanothermococcus okinawensis</name>
    <dbReference type="NCBI Taxonomy" id="155863"/>
    <lineage>
        <taxon>Archaea</taxon>
        <taxon>Methanobacteriati</taxon>
        <taxon>Methanobacteriota</taxon>
        <taxon>Methanomada group</taxon>
        <taxon>Methanococci</taxon>
        <taxon>Methanococcales</taxon>
        <taxon>Methanococcaceae</taxon>
        <taxon>Methanothermococcus</taxon>
    </lineage>
</organism>
<dbReference type="Pfam" id="PF04023">
    <property type="entry name" value="FeoA"/>
    <property type="match status" value="1"/>
</dbReference>
<reference evidence="3" key="1">
    <citation type="journal article" date="2020" name="ISME J.">
        <title>Gammaproteobacteria mediating utilization of methyl-, sulfur- and petroleum organic compounds in deep ocean hydrothermal plumes.</title>
        <authorList>
            <person name="Zhou Z."/>
            <person name="Liu Y."/>
            <person name="Pan J."/>
            <person name="Cron B.R."/>
            <person name="Toner B.M."/>
            <person name="Anantharaman K."/>
            <person name="Breier J.A."/>
            <person name="Dick G.J."/>
            <person name="Li M."/>
        </authorList>
    </citation>
    <scope>NUCLEOTIDE SEQUENCE</scope>
    <source>
        <strain evidence="3">SZUA-1534</strain>
    </source>
</reference>
<feature type="domain" description="Ferrous iron transporter FeoA-like" evidence="2">
    <location>
        <begin position="2"/>
        <end position="68"/>
    </location>
</feature>
<dbReference type="SUPFAM" id="SSF50037">
    <property type="entry name" value="C-terminal domain of transcriptional repressors"/>
    <property type="match status" value="1"/>
</dbReference>
<proteinExistence type="predicted"/>
<dbReference type="EMBL" id="DQVW01000097">
    <property type="protein sequence ID" value="HIQ32836.1"/>
    <property type="molecule type" value="Genomic_DNA"/>
</dbReference>
<dbReference type="InterPro" id="IPR038157">
    <property type="entry name" value="FeoA_core_dom"/>
</dbReference>
<comment type="caution">
    <text evidence="3">The sequence shown here is derived from an EMBL/GenBank/DDBJ whole genome shotgun (WGS) entry which is preliminary data.</text>
</comment>
<dbReference type="Proteomes" id="UP000623215">
    <property type="component" value="Unassembled WGS sequence"/>
</dbReference>
<gene>
    <name evidence="3" type="ORF">EYH55_05095</name>
</gene>
<evidence type="ECO:0000313" key="4">
    <source>
        <dbReference type="Proteomes" id="UP000623215"/>
    </source>
</evidence>
<accession>A0A832ZZ64</accession>
<evidence type="ECO:0000259" key="2">
    <source>
        <dbReference type="SMART" id="SM00899"/>
    </source>
</evidence>
<sequence length="68" mass="7664">MESLTDKKPGTYTVKEIRGEYKKLYDLRIVPGTRITVLYNERGPMIVRVGNSKLAIGRDLAGLIKVVE</sequence>
<dbReference type="InterPro" id="IPR008988">
    <property type="entry name" value="Transcriptional_repressor_C"/>
</dbReference>
<evidence type="ECO:0000256" key="1">
    <source>
        <dbReference type="ARBA" id="ARBA00023004"/>
    </source>
</evidence>